<dbReference type="AlphaFoldDB" id="A0AAN8FMR2"/>
<dbReference type="EMBL" id="WIXE01005515">
    <property type="protein sequence ID" value="KAK5982136.1"/>
    <property type="molecule type" value="Genomic_DNA"/>
</dbReference>
<feature type="non-terminal residue" evidence="1">
    <location>
        <position position="1"/>
    </location>
</feature>
<proteinExistence type="predicted"/>
<keyword evidence="2" id="KW-1185">Reference proteome</keyword>
<accession>A0AAN8FMR2</accession>
<evidence type="ECO:0000313" key="2">
    <source>
        <dbReference type="Proteomes" id="UP001331761"/>
    </source>
</evidence>
<gene>
    <name evidence="1" type="ORF">GCK32_013677</name>
</gene>
<dbReference type="Proteomes" id="UP001331761">
    <property type="component" value="Unassembled WGS sequence"/>
</dbReference>
<reference evidence="1 2" key="1">
    <citation type="submission" date="2019-10" db="EMBL/GenBank/DDBJ databases">
        <title>Assembly and Annotation for the nematode Trichostrongylus colubriformis.</title>
        <authorList>
            <person name="Martin J."/>
        </authorList>
    </citation>
    <scope>NUCLEOTIDE SEQUENCE [LARGE SCALE GENOMIC DNA]</scope>
    <source>
        <strain evidence="1">G859</strain>
        <tissue evidence="1">Whole worm</tissue>
    </source>
</reference>
<protein>
    <submittedName>
        <fullName evidence="1">Uncharacterized protein</fullName>
    </submittedName>
</protein>
<sequence>KYHYDVLVKPFRPSSTEPEEYRGTKRMQYDRSYSPVKLSPCGITLQVFHASVAMFLSYHNVRMTVTPGRSI</sequence>
<organism evidence="1 2">
    <name type="scientific">Trichostrongylus colubriformis</name>
    <name type="common">Black scour worm</name>
    <dbReference type="NCBI Taxonomy" id="6319"/>
    <lineage>
        <taxon>Eukaryota</taxon>
        <taxon>Metazoa</taxon>
        <taxon>Ecdysozoa</taxon>
        <taxon>Nematoda</taxon>
        <taxon>Chromadorea</taxon>
        <taxon>Rhabditida</taxon>
        <taxon>Rhabditina</taxon>
        <taxon>Rhabditomorpha</taxon>
        <taxon>Strongyloidea</taxon>
        <taxon>Trichostrongylidae</taxon>
        <taxon>Trichostrongylus</taxon>
    </lineage>
</organism>
<comment type="caution">
    <text evidence="1">The sequence shown here is derived from an EMBL/GenBank/DDBJ whole genome shotgun (WGS) entry which is preliminary data.</text>
</comment>
<evidence type="ECO:0000313" key="1">
    <source>
        <dbReference type="EMBL" id="KAK5982136.1"/>
    </source>
</evidence>
<name>A0AAN8FMR2_TRICO</name>